<dbReference type="Gene3D" id="3.40.50.150">
    <property type="entry name" value="Vaccinia Virus protein VP39"/>
    <property type="match status" value="2"/>
</dbReference>
<evidence type="ECO:0000313" key="6">
    <source>
        <dbReference type="EMBL" id="KHJ98595.1"/>
    </source>
</evidence>
<feature type="chain" id="PRO_5002062942" evidence="5">
    <location>
        <begin position="20"/>
        <end position="318"/>
    </location>
</feature>
<evidence type="ECO:0000256" key="2">
    <source>
        <dbReference type="ARBA" id="ARBA00022679"/>
    </source>
</evidence>
<protein>
    <submittedName>
        <fullName evidence="6">O-methyltransferase</fullName>
    </submittedName>
</protein>
<evidence type="ECO:0000256" key="4">
    <source>
        <dbReference type="ARBA" id="ARBA00023453"/>
    </source>
</evidence>
<keyword evidence="2 6" id="KW-0808">Transferase</keyword>
<evidence type="ECO:0000256" key="3">
    <source>
        <dbReference type="ARBA" id="ARBA00022691"/>
    </source>
</evidence>
<gene>
    <name evidence="6" type="ORF">OESDEN_01414</name>
</gene>
<evidence type="ECO:0000313" key="7">
    <source>
        <dbReference type="Proteomes" id="UP000053660"/>
    </source>
</evidence>
<dbReference type="SUPFAM" id="SSF53335">
    <property type="entry name" value="S-adenosyl-L-methionine-dependent methyltransferases"/>
    <property type="match status" value="2"/>
</dbReference>
<dbReference type="GO" id="GO:0008757">
    <property type="term" value="F:S-adenosylmethionine-dependent methyltransferase activity"/>
    <property type="evidence" value="ECO:0007669"/>
    <property type="project" value="TreeGrafter"/>
</dbReference>
<keyword evidence="5" id="KW-0732">Signal</keyword>
<dbReference type="OrthoDB" id="10251242at2759"/>
<dbReference type="PANTHER" id="PTHR10509">
    <property type="entry name" value="O-METHYLTRANSFERASE-RELATED"/>
    <property type="match status" value="1"/>
</dbReference>
<name>A0A0B1TT53_OESDE</name>
<dbReference type="PANTHER" id="PTHR10509:SF93">
    <property type="entry name" value="CATECHOL O-METHYLTRANSFERASE DOMAIN-CONTAINING PROTEIN 1"/>
    <property type="match status" value="1"/>
</dbReference>
<proteinExistence type="inferred from homology"/>
<evidence type="ECO:0000256" key="1">
    <source>
        <dbReference type="ARBA" id="ARBA00022603"/>
    </source>
</evidence>
<dbReference type="Proteomes" id="UP000053660">
    <property type="component" value="Unassembled WGS sequence"/>
</dbReference>
<dbReference type="Pfam" id="PF01596">
    <property type="entry name" value="Methyltransf_3"/>
    <property type="match status" value="2"/>
</dbReference>
<reference evidence="6 7" key="1">
    <citation type="submission" date="2014-03" db="EMBL/GenBank/DDBJ databases">
        <title>Draft genome of the hookworm Oesophagostomum dentatum.</title>
        <authorList>
            <person name="Mitreva M."/>
        </authorList>
    </citation>
    <scope>NUCLEOTIDE SEQUENCE [LARGE SCALE GENOMIC DNA]</scope>
    <source>
        <strain evidence="6 7">OD-Hann</strain>
    </source>
</reference>
<organism evidence="6 7">
    <name type="scientific">Oesophagostomum dentatum</name>
    <name type="common">Nodular worm</name>
    <dbReference type="NCBI Taxonomy" id="61180"/>
    <lineage>
        <taxon>Eukaryota</taxon>
        <taxon>Metazoa</taxon>
        <taxon>Ecdysozoa</taxon>
        <taxon>Nematoda</taxon>
        <taxon>Chromadorea</taxon>
        <taxon>Rhabditida</taxon>
        <taxon>Rhabditina</taxon>
        <taxon>Rhabditomorpha</taxon>
        <taxon>Strongyloidea</taxon>
        <taxon>Strongylidae</taxon>
        <taxon>Oesophagostomum</taxon>
    </lineage>
</organism>
<evidence type="ECO:0000256" key="5">
    <source>
        <dbReference type="SAM" id="SignalP"/>
    </source>
</evidence>
<keyword evidence="3" id="KW-0949">S-adenosyl-L-methionine</keyword>
<dbReference type="InterPro" id="IPR050362">
    <property type="entry name" value="Cation-dep_OMT"/>
</dbReference>
<sequence length="318" mass="35600">MYSAIRLLGFLILVACVAGATDFFNSSEVPEPEPCDPTVAKSFHNRENNPIVDYCTKYTIKQQPIQIELMNETLENAPKGRMMGAPEVLTLGENFIHLIEGKKVIDIGTFTGASALAWALAAGEGGEVYTMDISMENFKEFGVPIISKDEDVFKRIIPVEAPALETLDRFIAEGKNGTFDFAFLDADKINNWNYYERCLKLLRKGGVILIDNVSAFMASKKDRFIAEGKNGTFDFAFLDADKINNWNYYERCLKLLRKGGVILIDNALRGGMVTKDPSTFNPDLKAIDQMNRKIFEDDRTYSALLNSADGIHIAFKKE</sequence>
<keyword evidence="7" id="KW-1185">Reference proteome</keyword>
<dbReference type="InterPro" id="IPR002935">
    <property type="entry name" value="SAM_O-MeTrfase"/>
</dbReference>
<keyword evidence="1 6" id="KW-0489">Methyltransferase</keyword>
<dbReference type="EMBL" id="KN549294">
    <property type="protein sequence ID" value="KHJ98595.1"/>
    <property type="molecule type" value="Genomic_DNA"/>
</dbReference>
<feature type="signal peptide" evidence="5">
    <location>
        <begin position="1"/>
        <end position="19"/>
    </location>
</feature>
<accession>A0A0B1TT53</accession>
<dbReference type="PROSITE" id="PS51682">
    <property type="entry name" value="SAM_OMT_I"/>
    <property type="match status" value="1"/>
</dbReference>
<dbReference type="CDD" id="cd02440">
    <property type="entry name" value="AdoMet_MTases"/>
    <property type="match status" value="1"/>
</dbReference>
<dbReference type="GO" id="GO:0008171">
    <property type="term" value="F:O-methyltransferase activity"/>
    <property type="evidence" value="ECO:0007669"/>
    <property type="project" value="InterPro"/>
</dbReference>
<dbReference type="InterPro" id="IPR029063">
    <property type="entry name" value="SAM-dependent_MTases_sf"/>
</dbReference>
<dbReference type="GO" id="GO:0032259">
    <property type="term" value="P:methylation"/>
    <property type="evidence" value="ECO:0007669"/>
    <property type="project" value="UniProtKB-KW"/>
</dbReference>
<dbReference type="AlphaFoldDB" id="A0A0B1TT53"/>
<comment type="similarity">
    <text evidence="4">Belongs to the class I-like SAM-binding methyltransferase superfamily. Cation-dependent O-methyltransferase family.</text>
</comment>